<evidence type="ECO:0000313" key="11">
    <source>
        <dbReference type="Proteomes" id="UP000261032"/>
    </source>
</evidence>
<accession>A0A3E3E5Z5</accession>
<sequence length="277" mass="30514">MDEVEKNKTVEKDMKKLVNKSWFRYWLSAEMSNSYERLQSLSFCYSIIPVLKKLYPNKEEFGEAVKRHLNFFNTEPTWGSPILGIAIAMEEEKAKTKQIPGEAITSLKTGLMGPLAGIGDTIDWGTLKTIIYGIAVTFASSGNILGAFIPLAFTCLTFIIGRYLTNFGYTVGKDSVKSILQQGWIKELIFGTSILGLFMMGALTSNFVEIITPLSFEIAKGQTLAIQEILDSIVPGLLPLCAVFGIYYFLKKGKVNYGVLAIGIVAICLVASFLGVL</sequence>
<dbReference type="GO" id="GO:0005886">
    <property type="term" value="C:plasma membrane"/>
    <property type="evidence" value="ECO:0007669"/>
    <property type="project" value="UniProtKB-SubCell"/>
</dbReference>
<keyword evidence="3" id="KW-1003">Cell membrane</keyword>
<keyword evidence="4" id="KW-0762">Sugar transport</keyword>
<feature type="transmembrane region" description="Helical" evidence="9">
    <location>
        <begin position="256"/>
        <end position="276"/>
    </location>
</feature>
<comment type="caution">
    <text evidence="10">The sequence shown here is derived from an EMBL/GenBank/DDBJ whole genome shotgun (WGS) entry which is preliminary data.</text>
</comment>
<evidence type="ECO:0000256" key="8">
    <source>
        <dbReference type="ARBA" id="ARBA00023136"/>
    </source>
</evidence>
<dbReference type="PANTHER" id="PTHR32502:SF5">
    <property type="entry name" value="N-ACETYLGALACTOSAMINE PERMEASE IID COMPONENT-RELATED"/>
    <property type="match status" value="1"/>
</dbReference>
<feature type="transmembrane region" description="Helical" evidence="9">
    <location>
        <begin position="229"/>
        <end position="250"/>
    </location>
</feature>
<evidence type="ECO:0000256" key="7">
    <source>
        <dbReference type="ARBA" id="ARBA00022989"/>
    </source>
</evidence>
<evidence type="ECO:0000256" key="6">
    <source>
        <dbReference type="ARBA" id="ARBA00022692"/>
    </source>
</evidence>
<proteinExistence type="predicted"/>
<dbReference type="AlphaFoldDB" id="A0A3E3E5Z5"/>
<dbReference type="Pfam" id="PF03613">
    <property type="entry name" value="EIID-AGA"/>
    <property type="match status" value="1"/>
</dbReference>
<dbReference type="EMBL" id="QUSL01000074">
    <property type="protein sequence ID" value="RGD76335.1"/>
    <property type="molecule type" value="Genomic_DNA"/>
</dbReference>
<dbReference type="GO" id="GO:0009401">
    <property type="term" value="P:phosphoenolpyruvate-dependent sugar phosphotransferase system"/>
    <property type="evidence" value="ECO:0007669"/>
    <property type="project" value="UniProtKB-KW"/>
</dbReference>
<comment type="subcellular location">
    <subcellularLocation>
        <location evidence="1">Cell membrane</location>
        <topology evidence="1">Multi-pass membrane protein</topology>
    </subcellularLocation>
</comment>
<dbReference type="InterPro" id="IPR004704">
    <property type="entry name" value="PTS_IID_man"/>
</dbReference>
<evidence type="ECO:0000256" key="1">
    <source>
        <dbReference type="ARBA" id="ARBA00004651"/>
    </source>
</evidence>
<evidence type="ECO:0000256" key="5">
    <source>
        <dbReference type="ARBA" id="ARBA00022683"/>
    </source>
</evidence>
<evidence type="ECO:0000256" key="2">
    <source>
        <dbReference type="ARBA" id="ARBA00022448"/>
    </source>
</evidence>
<keyword evidence="7 9" id="KW-1133">Transmembrane helix</keyword>
<dbReference type="InterPro" id="IPR050303">
    <property type="entry name" value="GatZ_KbaZ_carbometab"/>
</dbReference>
<feature type="transmembrane region" description="Helical" evidence="9">
    <location>
        <begin position="144"/>
        <end position="164"/>
    </location>
</feature>
<keyword evidence="6 9" id="KW-0812">Transmembrane</keyword>
<organism evidence="10 11">
    <name type="scientific">Thomasclavelia ramosa</name>
    <dbReference type="NCBI Taxonomy" id="1547"/>
    <lineage>
        <taxon>Bacteria</taxon>
        <taxon>Bacillati</taxon>
        <taxon>Bacillota</taxon>
        <taxon>Erysipelotrichia</taxon>
        <taxon>Erysipelotrichales</taxon>
        <taxon>Coprobacillaceae</taxon>
        <taxon>Thomasclavelia</taxon>
    </lineage>
</organism>
<dbReference type="PROSITE" id="PS51108">
    <property type="entry name" value="PTS_EIID"/>
    <property type="match status" value="1"/>
</dbReference>
<keyword evidence="8 9" id="KW-0472">Membrane</keyword>
<keyword evidence="2" id="KW-0813">Transport</keyword>
<evidence type="ECO:0000256" key="3">
    <source>
        <dbReference type="ARBA" id="ARBA00022475"/>
    </source>
</evidence>
<evidence type="ECO:0000313" key="10">
    <source>
        <dbReference type="EMBL" id="RGD76335.1"/>
    </source>
</evidence>
<evidence type="ECO:0000256" key="9">
    <source>
        <dbReference type="SAM" id="Phobius"/>
    </source>
</evidence>
<name>A0A3E3E5Z5_9FIRM</name>
<reference evidence="10 11" key="1">
    <citation type="submission" date="2018-08" db="EMBL/GenBank/DDBJ databases">
        <title>A genome reference for cultivated species of the human gut microbiota.</title>
        <authorList>
            <person name="Zou Y."/>
            <person name="Xue W."/>
            <person name="Luo G."/>
        </authorList>
    </citation>
    <scope>NUCLEOTIDE SEQUENCE [LARGE SCALE GENOMIC DNA]</scope>
    <source>
        <strain evidence="10 11">OM06-4</strain>
    </source>
</reference>
<keyword evidence="5" id="KW-0598">Phosphotransferase system</keyword>
<dbReference type="PANTHER" id="PTHR32502">
    <property type="entry name" value="N-ACETYLGALACTOSAMINE PERMEASE II COMPONENT-RELATED"/>
    <property type="match status" value="1"/>
</dbReference>
<protein>
    <submittedName>
        <fullName evidence="10">PTS system mannose/fructose/sorbose family transporter subunit IID</fullName>
    </submittedName>
</protein>
<evidence type="ECO:0000256" key="4">
    <source>
        <dbReference type="ARBA" id="ARBA00022597"/>
    </source>
</evidence>
<dbReference type="Proteomes" id="UP000261032">
    <property type="component" value="Unassembled WGS sequence"/>
</dbReference>
<gene>
    <name evidence="10" type="ORF">DXB93_18830</name>
</gene>
<dbReference type="RefSeq" id="WP_117582706.1">
    <property type="nucleotide sequence ID" value="NZ_QUSL01000074.1"/>
</dbReference>